<dbReference type="AlphaFoldDB" id="A0AAV4R8P8"/>
<dbReference type="Gene3D" id="3.30.160.60">
    <property type="entry name" value="Classic Zinc Finger"/>
    <property type="match status" value="4"/>
</dbReference>
<reference evidence="10 11" key="1">
    <citation type="submission" date="2021-06" db="EMBL/GenBank/DDBJ databases">
        <title>Caerostris extrusa draft genome.</title>
        <authorList>
            <person name="Kono N."/>
            <person name="Arakawa K."/>
        </authorList>
    </citation>
    <scope>NUCLEOTIDE SEQUENCE [LARGE SCALE GENOMIC DNA]</scope>
</reference>
<dbReference type="SMART" id="SM00355">
    <property type="entry name" value="ZnF_C2H2"/>
    <property type="match status" value="4"/>
</dbReference>
<comment type="subcellular location">
    <subcellularLocation>
        <location evidence="1">Nucleus</location>
    </subcellularLocation>
</comment>
<evidence type="ECO:0000256" key="1">
    <source>
        <dbReference type="ARBA" id="ARBA00004123"/>
    </source>
</evidence>
<proteinExistence type="predicted"/>
<feature type="domain" description="C2H2-type" evidence="9">
    <location>
        <begin position="118"/>
        <end position="145"/>
    </location>
</feature>
<evidence type="ECO:0000256" key="3">
    <source>
        <dbReference type="ARBA" id="ARBA00022737"/>
    </source>
</evidence>
<keyword evidence="5" id="KW-0862">Zinc</keyword>
<keyword evidence="2" id="KW-0479">Metal-binding</keyword>
<keyword evidence="11" id="KW-1185">Reference proteome</keyword>
<dbReference type="FunFam" id="3.30.160.60:FF:001049">
    <property type="entry name" value="zinc finger protein 319"/>
    <property type="match status" value="1"/>
</dbReference>
<evidence type="ECO:0000256" key="5">
    <source>
        <dbReference type="ARBA" id="ARBA00022833"/>
    </source>
</evidence>
<dbReference type="GO" id="GO:0005667">
    <property type="term" value="C:transcription regulator complex"/>
    <property type="evidence" value="ECO:0007669"/>
    <property type="project" value="TreeGrafter"/>
</dbReference>
<dbReference type="PROSITE" id="PS50157">
    <property type="entry name" value="ZINC_FINGER_C2H2_2"/>
    <property type="match status" value="4"/>
</dbReference>
<evidence type="ECO:0000313" key="10">
    <source>
        <dbReference type="EMBL" id="GIY16473.1"/>
    </source>
</evidence>
<dbReference type="GO" id="GO:0000978">
    <property type="term" value="F:RNA polymerase II cis-regulatory region sequence-specific DNA binding"/>
    <property type="evidence" value="ECO:0007669"/>
    <property type="project" value="TreeGrafter"/>
</dbReference>
<dbReference type="GO" id="GO:0031519">
    <property type="term" value="C:PcG protein complex"/>
    <property type="evidence" value="ECO:0007669"/>
    <property type="project" value="TreeGrafter"/>
</dbReference>
<keyword evidence="7" id="KW-0539">Nucleus</keyword>
<accession>A0AAV4R8P8</accession>
<dbReference type="GO" id="GO:0000122">
    <property type="term" value="P:negative regulation of transcription by RNA polymerase II"/>
    <property type="evidence" value="ECO:0007669"/>
    <property type="project" value="UniProtKB-ARBA"/>
</dbReference>
<evidence type="ECO:0000256" key="7">
    <source>
        <dbReference type="ARBA" id="ARBA00023242"/>
    </source>
</evidence>
<evidence type="ECO:0000313" key="11">
    <source>
        <dbReference type="Proteomes" id="UP001054945"/>
    </source>
</evidence>
<dbReference type="GO" id="GO:0000981">
    <property type="term" value="F:DNA-binding transcription factor activity, RNA polymerase II-specific"/>
    <property type="evidence" value="ECO:0007669"/>
    <property type="project" value="TreeGrafter"/>
</dbReference>
<dbReference type="PANTHER" id="PTHR14003:SF23">
    <property type="entry name" value="ZINC FINGER PROTEIN 143"/>
    <property type="match status" value="1"/>
</dbReference>
<dbReference type="GO" id="GO:0000785">
    <property type="term" value="C:chromatin"/>
    <property type="evidence" value="ECO:0007669"/>
    <property type="project" value="TreeGrafter"/>
</dbReference>
<keyword evidence="3" id="KW-0677">Repeat</keyword>
<dbReference type="EMBL" id="BPLR01007383">
    <property type="protein sequence ID" value="GIY16473.1"/>
    <property type="molecule type" value="Genomic_DNA"/>
</dbReference>
<protein>
    <recommendedName>
        <fullName evidence="9">C2H2-type domain-containing protein</fullName>
    </recommendedName>
</protein>
<evidence type="ECO:0000256" key="6">
    <source>
        <dbReference type="ARBA" id="ARBA00023125"/>
    </source>
</evidence>
<keyword evidence="6" id="KW-0238">DNA-binding</keyword>
<keyword evidence="4 8" id="KW-0863">Zinc-finger</keyword>
<feature type="domain" description="C2H2-type" evidence="9">
    <location>
        <begin position="174"/>
        <end position="201"/>
    </location>
</feature>
<dbReference type="Pfam" id="PF00096">
    <property type="entry name" value="zf-C2H2"/>
    <property type="match status" value="4"/>
</dbReference>
<organism evidence="10 11">
    <name type="scientific">Caerostris extrusa</name>
    <name type="common">Bark spider</name>
    <name type="synonym">Caerostris bankana</name>
    <dbReference type="NCBI Taxonomy" id="172846"/>
    <lineage>
        <taxon>Eukaryota</taxon>
        <taxon>Metazoa</taxon>
        <taxon>Ecdysozoa</taxon>
        <taxon>Arthropoda</taxon>
        <taxon>Chelicerata</taxon>
        <taxon>Arachnida</taxon>
        <taxon>Araneae</taxon>
        <taxon>Araneomorphae</taxon>
        <taxon>Entelegynae</taxon>
        <taxon>Araneoidea</taxon>
        <taxon>Araneidae</taxon>
        <taxon>Caerostris</taxon>
    </lineage>
</organism>
<dbReference type="SUPFAM" id="SSF57667">
    <property type="entry name" value="beta-beta-alpha zinc fingers"/>
    <property type="match status" value="3"/>
</dbReference>
<dbReference type="GO" id="GO:0008270">
    <property type="term" value="F:zinc ion binding"/>
    <property type="evidence" value="ECO:0007669"/>
    <property type="project" value="UniProtKB-KW"/>
</dbReference>
<dbReference type="InterPro" id="IPR013087">
    <property type="entry name" value="Znf_C2H2_type"/>
</dbReference>
<dbReference type="FunFam" id="3.30.160.60:FF:002343">
    <property type="entry name" value="Zinc finger protein 33A"/>
    <property type="match status" value="1"/>
</dbReference>
<dbReference type="PANTHER" id="PTHR14003">
    <property type="entry name" value="TRANSCRIPTIONAL REPRESSOR PROTEIN YY"/>
    <property type="match status" value="1"/>
</dbReference>
<dbReference type="Proteomes" id="UP001054945">
    <property type="component" value="Unassembled WGS sequence"/>
</dbReference>
<evidence type="ECO:0000256" key="4">
    <source>
        <dbReference type="ARBA" id="ARBA00022771"/>
    </source>
</evidence>
<sequence>MEITKCEFCNAYIANFEVHNCTKFGNQHRRTSATLPQSSYGNVAEDIELIIAEEMENEALWPFVRQSDSSTLNQINQPLNQINNSRQQSILPICIKQSSVKKKRQDVDAPQKPKYSFHKCSKCPIKFRRKDYLESHERVHNPEKPYVCNFCDKAFINTGRLITHIRAHTGEKPFSCDKCGKCFPDKDNWRVHLRTHTGEKPFACNKCNKRYSKNFDLKHHMHKHTEEERRKCYSCGEEFSSEESLRAHKCRKSK</sequence>
<gene>
    <name evidence="10" type="ORF">CEXT_423021</name>
</gene>
<evidence type="ECO:0000256" key="8">
    <source>
        <dbReference type="PROSITE-ProRule" id="PRU00042"/>
    </source>
</evidence>
<evidence type="ECO:0000256" key="2">
    <source>
        <dbReference type="ARBA" id="ARBA00022723"/>
    </source>
</evidence>
<comment type="caution">
    <text evidence="10">The sequence shown here is derived from an EMBL/GenBank/DDBJ whole genome shotgun (WGS) entry which is preliminary data.</text>
</comment>
<feature type="domain" description="C2H2-type" evidence="9">
    <location>
        <begin position="146"/>
        <end position="173"/>
    </location>
</feature>
<feature type="domain" description="C2H2-type" evidence="9">
    <location>
        <begin position="202"/>
        <end position="229"/>
    </location>
</feature>
<dbReference type="PROSITE" id="PS00028">
    <property type="entry name" value="ZINC_FINGER_C2H2_1"/>
    <property type="match status" value="4"/>
</dbReference>
<evidence type="ECO:0000259" key="9">
    <source>
        <dbReference type="PROSITE" id="PS50157"/>
    </source>
</evidence>
<name>A0AAV4R8P8_CAEEX</name>
<dbReference type="InterPro" id="IPR036236">
    <property type="entry name" value="Znf_C2H2_sf"/>
</dbReference>
<dbReference type="FunFam" id="3.30.160.60:FF:001465">
    <property type="entry name" value="Zinc finger protein 560"/>
    <property type="match status" value="1"/>
</dbReference>